<dbReference type="AlphaFoldDB" id="A0A1G2M168"/>
<sequence>MKYDKCDRQAIKSLSSHYQRIFKVFERREQGEISGIPELCNAIERYCDTYLFSCVSGNGEIEKLDANLGVLFSEGWKKRIRGLQCELQAVGGSGLIRVVVDDTEPVRVWQWGKDQCEITHWYRKIIAGTSVPQKWIIELWSDVESNYLTYFDSPPKSCSPPRYRYEDVDQIVREKGLLSLHHLVEHMRRHPNKKLGNKQNIQQVALRRAVQYRFQGIVLKFLSPHGMLIQTETPSRIKDPLYGHPSESLPIVHPFSEERR</sequence>
<evidence type="ECO:0000313" key="1">
    <source>
        <dbReference type="EMBL" id="OHA17607.1"/>
    </source>
</evidence>
<organism evidence="1 2">
    <name type="scientific">Candidatus Taylorbacteria bacterium RIFCSPHIGHO2_01_FULL_46_22b</name>
    <dbReference type="NCBI Taxonomy" id="1802301"/>
    <lineage>
        <taxon>Bacteria</taxon>
        <taxon>Candidatus Tayloriibacteriota</taxon>
    </lineage>
</organism>
<dbReference type="EMBL" id="MHRF01000013">
    <property type="protein sequence ID" value="OHA17607.1"/>
    <property type="molecule type" value="Genomic_DNA"/>
</dbReference>
<proteinExistence type="predicted"/>
<dbReference type="Proteomes" id="UP000178873">
    <property type="component" value="Unassembled WGS sequence"/>
</dbReference>
<comment type="caution">
    <text evidence="1">The sequence shown here is derived from an EMBL/GenBank/DDBJ whole genome shotgun (WGS) entry which is preliminary data.</text>
</comment>
<accession>A0A1G2M168</accession>
<gene>
    <name evidence="1" type="ORF">A2664_03225</name>
</gene>
<protein>
    <submittedName>
        <fullName evidence="1">Uncharacterized protein</fullName>
    </submittedName>
</protein>
<reference evidence="1 2" key="1">
    <citation type="journal article" date="2016" name="Nat. Commun.">
        <title>Thousands of microbial genomes shed light on interconnected biogeochemical processes in an aquifer system.</title>
        <authorList>
            <person name="Anantharaman K."/>
            <person name="Brown C.T."/>
            <person name="Hug L.A."/>
            <person name="Sharon I."/>
            <person name="Castelle C.J."/>
            <person name="Probst A.J."/>
            <person name="Thomas B.C."/>
            <person name="Singh A."/>
            <person name="Wilkins M.J."/>
            <person name="Karaoz U."/>
            <person name="Brodie E.L."/>
            <person name="Williams K.H."/>
            <person name="Hubbard S.S."/>
            <person name="Banfield J.F."/>
        </authorList>
    </citation>
    <scope>NUCLEOTIDE SEQUENCE [LARGE SCALE GENOMIC DNA]</scope>
</reference>
<name>A0A1G2M168_9BACT</name>
<evidence type="ECO:0000313" key="2">
    <source>
        <dbReference type="Proteomes" id="UP000178873"/>
    </source>
</evidence>